<keyword evidence="4" id="KW-1185">Reference proteome</keyword>
<dbReference type="Pfam" id="PF02206">
    <property type="entry name" value="WSN"/>
    <property type="match status" value="1"/>
</dbReference>
<feature type="signal peptide" evidence="1">
    <location>
        <begin position="1"/>
        <end position="18"/>
    </location>
</feature>
<evidence type="ECO:0000259" key="2">
    <source>
        <dbReference type="SMART" id="SM00453"/>
    </source>
</evidence>
<accession>E3LUX3</accession>
<evidence type="ECO:0000313" key="3">
    <source>
        <dbReference type="EMBL" id="EFP12646.1"/>
    </source>
</evidence>
<dbReference type="FunCoup" id="E3LUX3">
    <property type="interactions" value="1182"/>
</dbReference>
<evidence type="ECO:0000256" key="1">
    <source>
        <dbReference type="SAM" id="SignalP"/>
    </source>
</evidence>
<dbReference type="AlphaFoldDB" id="E3LUX3"/>
<organism evidence="4">
    <name type="scientific">Caenorhabditis remanei</name>
    <name type="common">Caenorhabditis vulgaris</name>
    <dbReference type="NCBI Taxonomy" id="31234"/>
    <lineage>
        <taxon>Eukaryota</taxon>
        <taxon>Metazoa</taxon>
        <taxon>Ecdysozoa</taxon>
        <taxon>Nematoda</taxon>
        <taxon>Chromadorea</taxon>
        <taxon>Rhabditida</taxon>
        <taxon>Rhabditina</taxon>
        <taxon>Rhabditomorpha</taxon>
        <taxon>Rhabditoidea</taxon>
        <taxon>Rhabditidae</taxon>
        <taxon>Peloderinae</taxon>
        <taxon>Caenorhabditis</taxon>
    </lineage>
</organism>
<dbReference type="STRING" id="31234.E3LUX3"/>
<gene>
    <name evidence="3" type="ORF">CRE_29423</name>
</gene>
<dbReference type="PANTHER" id="PTHR32525">
    <property type="entry name" value="PROTEIN-TYROSINE-PHOSPHATASE"/>
    <property type="match status" value="1"/>
</dbReference>
<dbReference type="HOGENOM" id="CLU_003480_0_0_1"/>
<dbReference type="OMA" id="SANNQNA"/>
<evidence type="ECO:0000313" key="4">
    <source>
        <dbReference type="Proteomes" id="UP000008281"/>
    </source>
</evidence>
<keyword evidence="1" id="KW-0732">Signal</keyword>
<sequence>MIRLIPFVVWIGAILVNGHPPGNLTRFSRASDAELTTSLKQMQMLARITNGIYLQQGMIKGTIPPADLVSELLNLEAVKLTEIQNLDVGKLEGVAKNIDELPGKLKTNDGVVNLENRLALLRSIIDLSNGVASLAAPDASFKTEVDTLKDIDGIEWDNFRKYSEGLHSFLSNRKKIEQGIPVKDKKAHEDVLQQVRKAADDLKLDLTQNYVNLKSDAITTAEGTFLNWFSIRRSMAEWNKNDKVMKYSKPDDDNNINFVGENIKNMGEVIGEVKKENLKFNTLEHVFDSRIHRSGSRDLKHTPAFSEGPSDIGLISKDFENGWIQSVVGKEYPKLAAALKSLETIQKLTEDVENSLGSPSKDTLKSISEVVNSITGASQLTVSFDDLASKLKDVQESISASNIIPAQWDTYNTLIEHVSSLFDQITAADAVVELSKETITEDMKKNLEHIRNITDPTHKDDPVAVLEKLDSFSDKLADTSSLVTALNTTNQAQPVKDSASQISKNFNELNNYVTNSKKFLDVLAQLRGIGGFESIEPVIKLRRKLSQLTKNKGNLDCPSLVQNIGKMQPKLKALEAEITKLKGMRNGETGALMYLNYAKKDSDTLGSATRGIASMQQMTKDPVDIKQLADAVGTIDSERKTSLVKLSAEEEKSLDELSRLEDDINSLKYIINVYILYLKISKSEKLSDHADIFDRAASVNGISTDFKTAIVLIEKLANDPFSLASDDLRKSVPIWEKLDSIGLDFAKYQTDFQSAKKSLSSLEATFSKLHRSFALTASSPSNSSESESLDDVFEIRYS</sequence>
<dbReference type="SMART" id="SM00453">
    <property type="entry name" value="WSN"/>
    <property type="match status" value="1"/>
</dbReference>
<reference evidence="3" key="1">
    <citation type="submission" date="2007-07" db="EMBL/GenBank/DDBJ databases">
        <title>PCAP assembly of the Caenorhabditis remanei genome.</title>
        <authorList>
            <consortium name="The Caenorhabditis remanei Sequencing Consortium"/>
            <person name="Wilson R.K."/>
        </authorList>
    </citation>
    <scope>NUCLEOTIDE SEQUENCE [LARGE SCALE GENOMIC DNA]</scope>
    <source>
        <strain evidence="3">PB4641</strain>
    </source>
</reference>
<dbReference type="Proteomes" id="UP000008281">
    <property type="component" value="Unassembled WGS sequence"/>
</dbReference>
<feature type="chain" id="PRO_5003175743" description="Domain of unknown function WSN domain-containing protein" evidence="1">
    <location>
        <begin position="19"/>
        <end position="798"/>
    </location>
</feature>
<dbReference type="eggNOG" id="ENOG502QQ2D">
    <property type="taxonomic scope" value="Eukaryota"/>
</dbReference>
<dbReference type="OrthoDB" id="5842271at2759"/>
<protein>
    <recommendedName>
        <fullName evidence="2">Domain of unknown function WSN domain-containing protein</fullName>
    </recommendedName>
</protein>
<name>E3LUX3_CAERE</name>
<dbReference type="InterPro" id="IPR003125">
    <property type="entry name" value="WSN"/>
</dbReference>
<dbReference type="PANTHER" id="PTHR32525:SF0">
    <property type="entry name" value="DOMAIN OF UNKNOWN FUNCTION WSN DOMAIN-CONTAINING PROTEIN-RELATED"/>
    <property type="match status" value="1"/>
</dbReference>
<dbReference type="InParanoid" id="E3LUX3"/>
<dbReference type="EMBL" id="DS268416">
    <property type="protein sequence ID" value="EFP12646.1"/>
    <property type="molecule type" value="Genomic_DNA"/>
</dbReference>
<feature type="domain" description="Domain of unknown function WSN" evidence="2">
    <location>
        <begin position="33"/>
        <end position="101"/>
    </location>
</feature>
<proteinExistence type="predicted"/>